<comment type="similarity">
    <text evidence="2">Belongs to the protein prenyltransferase subunit beta family.</text>
</comment>
<evidence type="ECO:0000256" key="6">
    <source>
        <dbReference type="ARBA" id="ARBA00022737"/>
    </source>
</evidence>
<dbReference type="Proteomes" id="UP000221011">
    <property type="component" value="Chromosome"/>
</dbReference>
<dbReference type="RefSeq" id="WP_098241089.1">
    <property type="nucleotide sequence ID" value="NZ_CP022685.1"/>
</dbReference>
<dbReference type="Gene3D" id="1.50.10.20">
    <property type="match status" value="3"/>
</dbReference>
<dbReference type="PANTHER" id="PTHR11774">
    <property type="entry name" value="GERANYLGERANYL TRANSFERASE TYPE BETA SUBUNIT"/>
    <property type="match status" value="1"/>
</dbReference>
<comment type="cofactor">
    <cofactor evidence="1">
        <name>Zn(2+)</name>
        <dbReference type="ChEBI" id="CHEBI:29105"/>
    </cofactor>
</comment>
<name>A0A291Q2W5_9ACTN</name>
<keyword evidence="6" id="KW-0677">Repeat</keyword>
<dbReference type="AlphaFoldDB" id="A0A291Q2W5"/>
<gene>
    <name evidence="11" type="ORF">KY5_1041</name>
</gene>
<sequence length="579" mass="61283">MTYDMRQGSSGVVSGDSDLWCTYAAVRTLSWLERTGDLPSPETVGGFLASRQNSDGGYAWSAGMSSDAWATYYCTQAMADLPDGSRGAVGSPSSAWVWGTAHEDGGFAMMPGQSSDVWATYYAVRTLVEICGERPPEALFDWLAALQAEDGGLAWSPAHAKDGASDARACYYAITAWSTATGGQGPLPWDRERLTGWLRDRQSAAGGFTFQAGDGTDCLWATFRAVSALRRLDENPRDAEGCVAWIRDRLLPGGSFTRWPGYPVPDVWAAFCGVGALRELGAGLADIADPVVEAVLSFRTGQGGFTYRTPGLASDVLTTSAHLLAGHFSGGGERDALRWVEGCVMPNEHGVMYMPGRGSEVRCTLWALSAGAFQDDAQGRARIADWLASSIQNPDGGFGYWEGRASDMVSTSAAAEILHRTGGSPAAASLRGIAAYVATCETAPGQYANVPGGRPTLRATLQALRALHRSDGSDGSDGARVGDVLARHRVRGGGFANEGNRVPDLLSTYEAVVAADTFGLEWDTGHLTKFLDSVRTADAGFAWTPLMATSGGPLADCLGRRLELRLSPAQHALPPLALS</sequence>
<evidence type="ECO:0000256" key="9">
    <source>
        <dbReference type="ARBA" id="ARBA00032766"/>
    </source>
</evidence>
<protein>
    <recommendedName>
        <fullName evidence="8">Geranylgeranyl transferase type II subunit beta</fullName>
    </recommendedName>
    <alternativeName>
        <fullName evidence="9">Type II protein geranyl-geranyltransferase subunit beta</fullName>
    </alternativeName>
</protein>
<evidence type="ECO:0000256" key="8">
    <source>
        <dbReference type="ARBA" id="ARBA00030816"/>
    </source>
</evidence>
<dbReference type="GO" id="GO:0046872">
    <property type="term" value="F:metal ion binding"/>
    <property type="evidence" value="ECO:0007669"/>
    <property type="project" value="UniProtKB-KW"/>
</dbReference>
<dbReference type="CDD" id="cd00688">
    <property type="entry name" value="ISOPREN_C2_like"/>
    <property type="match status" value="2"/>
</dbReference>
<evidence type="ECO:0000313" key="12">
    <source>
        <dbReference type="Proteomes" id="UP000221011"/>
    </source>
</evidence>
<keyword evidence="7" id="KW-0862">Zinc</keyword>
<dbReference type="InterPro" id="IPR045089">
    <property type="entry name" value="PGGT1B-like"/>
</dbReference>
<evidence type="ECO:0000256" key="2">
    <source>
        <dbReference type="ARBA" id="ARBA00010497"/>
    </source>
</evidence>
<feature type="domain" description="Prenyltransferase alpha-alpha toroid" evidence="10">
    <location>
        <begin position="367"/>
        <end position="498"/>
    </location>
</feature>
<keyword evidence="4" id="KW-0808">Transferase</keyword>
<evidence type="ECO:0000256" key="4">
    <source>
        <dbReference type="ARBA" id="ARBA00022679"/>
    </source>
</evidence>
<proteinExistence type="inferred from homology"/>
<reference evidence="11 12" key="1">
    <citation type="submission" date="2017-08" db="EMBL/GenBank/DDBJ databases">
        <title>Complete Genome Sequence of Streptomyces formicae KY5, the formicamycin producer.</title>
        <authorList>
            <person name="Holmes N.A."/>
            <person name="Devine R."/>
            <person name="Qin Z."/>
            <person name="Seipke R.F."/>
            <person name="Wilkinson B."/>
            <person name="Hutchings M.I."/>
        </authorList>
    </citation>
    <scope>NUCLEOTIDE SEQUENCE [LARGE SCALE GENOMIC DNA]</scope>
    <source>
        <strain evidence="11 12">KY5</strain>
    </source>
</reference>
<dbReference type="KEGG" id="sfk:KY5_1041"/>
<dbReference type="InterPro" id="IPR008930">
    <property type="entry name" value="Terpenoid_cyclase/PrenylTrfase"/>
</dbReference>
<dbReference type="Pfam" id="PF00432">
    <property type="entry name" value="Prenyltrans"/>
    <property type="match status" value="2"/>
</dbReference>
<organism evidence="11 12">
    <name type="scientific">Streptomyces formicae</name>
    <dbReference type="NCBI Taxonomy" id="1616117"/>
    <lineage>
        <taxon>Bacteria</taxon>
        <taxon>Bacillati</taxon>
        <taxon>Actinomycetota</taxon>
        <taxon>Actinomycetes</taxon>
        <taxon>Kitasatosporales</taxon>
        <taxon>Streptomycetaceae</taxon>
        <taxon>Streptomyces</taxon>
    </lineage>
</organism>
<dbReference type="EMBL" id="CP022685">
    <property type="protein sequence ID" value="ATL26059.1"/>
    <property type="molecule type" value="Genomic_DNA"/>
</dbReference>
<feature type="domain" description="Prenyltransferase alpha-alpha toroid" evidence="10">
    <location>
        <begin position="65"/>
        <end position="210"/>
    </location>
</feature>
<keyword evidence="12" id="KW-1185">Reference proteome</keyword>
<accession>A0A291Q2W5</accession>
<keyword evidence="5" id="KW-0479">Metal-binding</keyword>
<evidence type="ECO:0000259" key="10">
    <source>
        <dbReference type="Pfam" id="PF00432"/>
    </source>
</evidence>
<evidence type="ECO:0000256" key="7">
    <source>
        <dbReference type="ARBA" id="ARBA00022833"/>
    </source>
</evidence>
<evidence type="ECO:0000256" key="3">
    <source>
        <dbReference type="ARBA" id="ARBA00022602"/>
    </source>
</evidence>
<dbReference type="PANTHER" id="PTHR11774:SF11">
    <property type="entry name" value="GERANYLGERANYL TRANSFERASE TYPE-2 SUBUNIT BETA"/>
    <property type="match status" value="1"/>
</dbReference>
<evidence type="ECO:0000256" key="1">
    <source>
        <dbReference type="ARBA" id="ARBA00001947"/>
    </source>
</evidence>
<dbReference type="InterPro" id="IPR001330">
    <property type="entry name" value="Prenyltrans"/>
</dbReference>
<keyword evidence="3" id="KW-0637">Prenyltransferase</keyword>
<evidence type="ECO:0000256" key="5">
    <source>
        <dbReference type="ARBA" id="ARBA00022723"/>
    </source>
</evidence>
<evidence type="ECO:0000313" key="11">
    <source>
        <dbReference type="EMBL" id="ATL26059.1"/>
    </source>
</evidence>
<dbReference type="SUPFAM" id="SSF48239">
    <property type="entry name" value="Terpenoid cyclases/Protein prenyltransferases"/>
    <property type="match status" value="3"/>
</dbReference>
<dbReference type="GO" id="GO:0008318">
    <property type="term" value="F:protein prenyltransferase activity"/>
    <property type="evidence" value="ECO:0007669"/>
    <property type="project" value="InterPro"/>
</dbReference>